<evidence type="ECO:0000259" key="2">
    <source>
        <dbReference type="Pfam" id="PF13439"/>
    </source>
</evidence>
<accession>A0ABT6V0W7</accession>
<evidence type="ECO:0000313" key="4">
    <source>
        <dbReference type="Proteomes" id="UP001225957"/>
    </source>
</evidence>
<feature type="domain" description="Glycosyl transferase family 1" evidence="1">
    <location>
        <begin position="200"/>
        <end position="363"/>
    </location>
</feature>
<protein>
    <submittedName>
        <fullName evidence="3">Glycosyltransferase family 4 protein</fullName>
    </submittedName>
</protein>
<dbReference type="SUPFAM" id="SSF53756">
    <property type="entry name" value="UDP-Glycosyltransferase/glycogen phosphorylase"/>
    <property type="match status" value="1"/>
</dbReference>
<dbReference type="Proteomes" id="UP001225957">
    <property type="component" value="Unassembled WGS sequence"/>
</dbReference>
<keyword evidence="4" id="KW-1185">Reference proteome</keyword>
<sequence length="391" mass="42868">MMKKNSGLPVVVTAITSQGSATLVRGQLNYLKDNGFDPVLLSSPGESVRKLASSEGIRLYEIPMVRDPSPLKDIVSLVRIIFLFIRIRPDIVNAGTPKAGFLCMVASYVCRVRGRIYTIRGFRHESLSGIPCAIMKRVEKISCFLATQVVCISASVGEKGLEDGILQPGQYKLNGIGSSNGINLNRFDPCRTDLTPVNDLKKQFGVKADDFVIGFVGRLIDRKGVDELVEAFSGIKVSHPRAKLLLIGPTERQQCVSELTMQRIESDEDIISLGFVKDIENYYRMMDLLVLPAHWEGFGNVLIEAAAMGVPTVTCDVTGTKDAVSDGFNGTLVPVKNVGALASAITDYIVDDDLRKMHGKNGTVWAKKFSNVVVWSGLVNLYRSMLIYDTQ</sequence>
<proteinExistence type="predicted"/>
<dbReference type="InterPro" id="IPR001296">
    <property type="entry name" value="Glyco_trans_1"/>
</dbReference>
<name>A0ABT6V0W7_9GAMM</name>
<dbReference type="EMBL" id="JASCQP010000028">
    <property type="protein sequence ID" value="MDI5891882.1"/>
    <property type="molecule type" value="Genomic_DNA"/>
</dbReference>
<evidence type="ECO:0000313" key="3">
    <source>
        <dbReference type="EMBL" id="MDI5891882.1"/>
    </source>
</evidence>
<comment type="caution">
    <text evidence="3">The sequence shown here is derived from an EMBL/GenBank/DDBJ whole genome shotgun (WGS) entry which is preliminary data.</text>
</comment>
<dbReference type="Pfam" id="PF13439">
    <property type="entry name" value="Glyco_transf_4"/>
    <property type="match status" value="1"/>
</dbReference>
<dbReference type="Pfam" id="PF00534">
    <property type="entry name" value="Glycos_transf_1"/>
    <property type="match status" value="1"/>
</dbReference>
<feature type="domain" description="Glycosyltransferase subfamily 4-like N-terminal" evidence="2">
    <location>
        <begin position="19"/>
        <end position="158"/>
    </location>
</feature>
<reference evidence="3 4" key="1">
    <citation type="submission" date="2023-04" db="EMBL/GenBank/DDBJ databases">
        <title>Halomonas strains isolated from rhizosphere soil.</title>
        <authorList>
            <person name="Xu L."/>
            <person name="Sun J.-Q."/>
        </authorList>
    </citation>
    <scope>NUCLEOTIDE SEQUENCE [LARGE SCALE GENOMIC DNA]</scope>
    <source>
        <strain evidence="3 4">LR5S20</strain>
    </source>
</reference>
<dbReference type="InterPro" id="IPR028098">
    <property type="entry name" value="Glyco_trans_4-like_N"/>
</dbReference>
<gene>
    <name evidence="3" type="ORF">QLQ83_12340</name>
</gene>
<dbReference type="RefSeq" id="WP_282735824.1">
    <property type="nucleotide sequence ID" value="NZ_JASCQP010000028.1"/>
</dbReference>
<dbReference type="CDD" id="cd03808">
    <property type="entry name" value="GT4_CapM-like"/>
    <property type="match status" value="1"/>
</dbReference>
<dbReference type="PANTHER" id="PTHR12526">
    <property type="entry name" value="GLYCOSYLTRANSFERASE"/>
    <property type="match status" value="1"/>
</dbReference>
<organism evidence="3 4">
    <name type="scientific">Halomonas rhizosphaerae</name>
    <dbReference type="NCBI Taxonomy" id="3043296"/>
    <lineage>
        <taxon>Bacteria</taxon>
        <taxon>Pseudomonadati</taxon>
        <taxon>Pseudomonadota</taxon>
        <taxon>Gammaproteobacteria</taxon>
        <taxon>Oceanospirillales</taxon>
        <taxon>Halomonadaceae</taxon>
        <taxon>Halomonas</taxon>
    </lineage>
</organism>
<evidence type="ECO:0000259" key="1">
    <source>
        <dbReference type="Pfam" id="PF00534"/>
    </source>
</evidence>
<dbReference type="Gene3D" id="3.40.50.2000">
    <property type="entry name" value="Glycogen Phosphorylase B"/>
    <property type="match status" value="2"/>
</dbReference>